<dbReference type="RefSeq" id="WP_160409418.1">
    <property type="nucleotide sequence ID" value="NZ_WSES01000004.1"/>
</dbReference>
<dbReference type="PANTHER" id="PTHR12526">
    <property type="entry name" value="GLYCOSYLTRANSFERASE"/>
    <property type="match status" value="1"/>
</dbReference>
<evidence type="ECO:0000256" key="2">
    <source>
        <dbReference type="ARBA" id="ARBA00022679"/>
    </source>
</evidence>
<reference evidence="4 5" key="1">
    <citation type="submission" date="2019-12" db="EMBL/GenBank/DDBJ databases">
        <authorList>
            <person name="Li C."/>
            <person name="Zhao J."/>
        </authorList>
    </citation>
    <scope>NUCLEOTIDE SEQUENCE [LARGE SCALE GENOMIC DNA]</scope>
    <source>
        <strain evidence="4 5">NEAU-DD11</strain>
    </source>
</reference>
<dbReference type="Proteomes" id="UP000443353">
    <property type="component" value="Unassembled WGS sequence"/>
</dbReference>
<dbReference type="Pfam" id="PF00534">
    <property type="entry name" value="Glycos_transf_1"/>
    <property type="match status" value="1"/>
</dbReference>
<dbReference type="EMBL" id="WSES01000004">
    <property type="protein sequence ID" value="MVW61289.1"/>
    <property type="molecule type" value="Genomic_DNA"/>
</dbReference>
<dbReference type="InterPro" id="IPR001296">
    <property type="entry name" value="Glyco_trans_1"/>
</dbReference>
<gene>
    <name evidence="4" type="ORF">GPY61_15270</name>
</gene>
<keyword evidence="2 4" id="KW-0808">Transferase</keyword>
<protein>
    <submittedName>
        <fullName evidence="4">Glycosyltransferase</fullName>
    </submittedName>
</protein>
<evidence type="ECO:0000313" key="4">
    <source>
        <dbReference type="EMBL" id="MVW61289.1"/>
    </source>
</evidence>
<dbReference type="CDD" id="cd03801">
    <property type="entry name" value="GT4_PimA-like"/>
    <property type="match status" value="1"/>
</dbReference>
<keyword evidence="5" id="KW-1185">Reference proteome</keyword>
<organism evidence="4 5">
    <name type="scientific">Massilia cellulosiltytica</name>
    <dbReference type="NCBI Taxonomy" id="2683234"/>
    <lineage>
        <taxon>Bacteria</taxon>
        <taxon>Pseudomonadati</taxon>
        <taxon>Pseudomonadota</taxon>
        <taxon>Betaproteobacteria</taxon>
        <taxon>Burkholderiales</taxon>
        <taxon>Oxalobacteraceae</taxon>
        <taxon>Telluria group</taxon>
        <taxon>Massilia</taxon>
    </lineage>
</organism>
<dbReference type="SUPFAM" id="SSF53756">
    <property type="entry name" value="UDP-Glycosyltransferase/glycogen phosphorylase"/>
    <property type="match status" value="1"/>
</dbReference>
<comment type="caution">
    <text evidence="4">The sequence shown here is derived from an EMBL/GenBank/DDBJ whole genome shotgun (WGS) entry which is preliminary data.</text>
</comment>
<evidence type="ECO:0000256" key="1">
    <source>
        <dbReference type="ARBA" id="ARBA00022676"/>
    </source>
</evidence>
<keyword evidence="1" id="KW-0328">Glycosyltransferase</keyword>
<proteinExistence type="predicted"/>
<accession>A0A7X3G1J9</accession>
<evidence type="ECO:0000313" key="5">
    <source>
        <dbReference type="Proteomes" id="UP000443353"/>
    </source>
</evidence>
<sequence length="551" mass="60027">MTDRFAFHYAPDGYSTSGPRLMGRQAAGAGLLRAIATAPGLESVGCFAGGQAHAAEGERLLRESGYKGQVDWIAQGRPQDLERYGTLYHPAPGIERLAWRRQGLGERRYSLCGITHTTASHAVMTSLANLLVAPVRSWDAVICTSRVVRDSVRRVLERQAEYLSARLGAQRFELPQLPLIPLGVHAADFGVDASRRATVRRRLGLETGDVAFLFLGHLSFHAKAHPQQMFAALEAAAQGGGRVHLVLCGWFANEAIDKAFHEAAAQLCPSVTLSVLDGRVATSRLDAWAAADVFISLADNVQETFGLTPLEAMAAGLPCIVSDWNGYRDTVRDGVDGYRIPTVMPDAGAGPDLAQRYDDGVDSYDAYCGHTSQAVAVDGPALAQACARLAGDAALRRELGENARRRARAEFDWAVVFGRYRALWRELDERRRADVALGPALPAVVPDRLDPFELFATYPTLRITPASMVELAPDASLALLRQYRELAINRFAHASLPTLEEFGQIFGSIESRPMQVDELLDALGPCDRPTLLRGLAWLCKMDLLRITAAED</sequence>
<name>A0A7X3G1J9_9BURK</name>
<feature type="domain" description="Glycosyl transferase family 1" evidence="3">
    <location>
        <begin position="198"/>
        <end position="343"/>
    </location>
</feature>
<dbReference type="GO" id="GO:0016757">
    <property type="term" value="F:glycosyltransferase activity"/>
    <property type="evidence" value="ECO:0007669"/>
    <property type="project" value="UniProtKB-KW"/>
</dbReference>
<dbReference type="PANTHER" id="PTHR12526:SF510">
    <property type="entry name" value="D-INOSITOL 3-PHOSPHATE GLYCOSYLTRANSFERASE"/>
    <property type="match status" value="1"/>
</dbReference>
<dbReference type="AlphaFoldDB" id="A0A7X3G1J9"/>
<evidence type="ECO:0000259" key="3">
    <source>
        <dbReference type="Pfam" id="PF00534"/>
    </source>
</evidence>
<dbReference type="Gene3D" id="3.40.50.2000">
    <property type="entry name" value="Glycogen Phosphorylase B"/>
    <property type="match status" value="1"/>
</dbReference>